<keyword evidence="3" id="KW-0949">S-adenosyl-L-methionine</keyword>
<dbReference type="KEGG" id="snk:CP967_29430"/>
<dbReference type="Pfam" id="PF13847">
    <property type="entry name" value="Methyltransf_31"/>
    <property type="match status" value="1"/>
</dbReference>
<evidence type="ECO:0000313" key="7">
    <source>
        <dbReference type="Proteomes" id="UP000326178"/>
    </source>
</evidence>
<keyword evidence="7" id="KW-1185">Reference proteome</keyword>
<evidence type="ECO:0000313" key="6">
    <source>
        <dbReference type="EMBL" id="QEU75554.1"/>
    </source>
</evidence>
<dbReference type="GO" id="GO:0008276">
    <property type="term" value="F:protein methyltransferase activity"/>
    <property type="evidence" value="ECO:0007669"/>
    <property type="project" value="TreeGrafter"/>
</dbReference>
<proteinExistence type="predicted"/>
<dbReference type="OrthoDB" id="267914at2"/>
<dbReference type="PANTHER" id="PTHR45875:SF1">
    <property type="entry name" value="METHYLTRANSFERASE N6AMT1"/>
    <property type="match status" value="1"/>
</dbReference>
<evidence type="ECO:0000256" key="3">
    <source>
        <dbReference type="ARBA" id="ARBA00022691"/>
    </source>
</evidence>
<dbReference type="GO" id="GO:0035657">
    <property type="term" value="C:eRF1 methyltransferase complex"/>
    <property type="evidence" value="ECO:0007669"/>
    <property type="project" value="TreeGrafter"/>
</dbReference>
<dbReference type="GO" id="GO:0032259">
    <property type="term" value="P:methylation"/>
    <property type="evidence" value="ECO:0007669"/>
    <property type="project" value="UniProtKB-KW"/>
</dbReference>
<dbReference type="SUPFAM" id="SSF53335">
    <property type="entry name" value="S-adenosyl-L-methionine-dependent methyltransferases"/>
    <property type="match status" value="1"/>
</dbReference>
<sequence>MSDVRSHLKSLERSRLSRSDPKRPGVFSLAGREWDLLDEVFAPIHSPSTSIALDFLGLTEPDPGAAPSSLLEIGCGSGVISVQAALSNCTTVAADINRSAVENTRMNAERHGVTDRLTVLHSDLFDALDDGARFDRVFWSSNYVRAPADYRYGSVHERAYVDAGYRTHRRYLEQAVHHLTDTGSALLHFCERGDAAGLAGIAEETGRELRVLRRRTVLEGTDPVEHTLLEVRPAGRHAQSGARDTASGLPVRG</sequence>
<dbReference type="GO" id="GO:0008757">
    <property type="term" value="F:S-adenosylmethionine-dependent methyltransferase activity"/>
    <property type="evidence" value="ECO:0007669"/>
    <property type="project" value="TreeGrafter"/>
</dbReference>
<dbReference type="InterPro" id="IPR029063">
    <property type="entry name" value="SAM-dependent_MTases_sf"/>
</dbReference>
<dbReference type="Proteomes" id="UP000326178">
    <property type="component" value="Chromosome"/>
</dbReference>
<organism evidence="6 7">
    <name type="scientific">Streptomyces nitrosporeus</name>
    <dbReference type="NCBI Taxonomy" id="28894"/>
    <lineage>
        <taxon>Bacteria</taxon>
        <taxon>Bacillati</taxon>
        <taxon>Actinomycetota</taxon>
        <taxon>Actinomycetes</taxon>
        <taxon>Kitasatosporales</taxon>
        <taxon>Streptomycetaceae</taxon>
        <taxon>Streptomyces</taxon>
    </lineage>
</organism>
<protein>
    <submittedName>
        <fullName evidence="6">Methyltransferase domain-containing protein</fullName>
    </submittedName>
</protein>
<evidence type="ECO:0000256" key="1">
    <source>
        <dbReference type="ARBA" id="ARBA00022603"/>
    </source>
</evidence>
<feature type="domain" description="Methyltransferase" evidence="5">
    <location>
        <begin position="70"/>
        <end position="139"/>
    </location>
</feature>
<name>A0A5J6FJR1_9ACTN</name>
<dbReference type="CDD" id="cd02440">
    <property type="entry name" value="AdoMet_MTases"/>
    <property type="match status" value="1"/>
</dbReference>
<dbReference type="InterPro" id="IPR025714">
    <property type="entry name" value="Methyltranfer_dom"/>
</dbReference>
<feature type="region of interest" description="Disordered" evidence="4">
    <location>
        <begin position="234"/>
        <end position="253"/>
    </location>
</feature>
<keyword evidence="2 6" id="KW-0808">Transferase</keyword>
<accession>A0A5J6FJR1</accession>
<dbReference type="AlphaFoldDB" id="A0A5J6FJR1"/>
<dbReference type="Gene3D" id="3.40.50.150">
    <property type="entry name" value="Vaccinia Virus protein VP39"/>
    <property type="match status" value="1"/>
</dbReference>
<dbReference type="RefSeq" id="WP_150490863.1">
    <property type="nucleotide sequence ID" value="NZ_BMUV01000045.1"/>
</dbReference>
<gene>
    <name evidence="6" type="ORF">CP967_29430</name>
</gene>
<reference evidence="6 7" key="1">
    <citation type="submission" date="2017-09" db="EMBL/GenBank/DDBJ databases">
        <authorList>
            <person name="Lee N."/>
            <person name="Cho B.-K."/>
        </authorList>
    </citation>
    <scope>NUCLEOTIDE SEQUENCE [LARGE SCALE GENOMIC DNA]</scope>
    <source>
        <strain evidence="6 7">ATCC 12769</strain>
    </source>
</reference>
<feature type="region of interest" description="Disordered" evidence="4">
    <location>
        <begin position="1"/>
        <end position="23"/>
    </location>
</feature>
<dbReference type="InterPro" id="IPR052190">
    <property type="entry name" value="Euk-Arch_PrmC-MTase"/>
</dbReference>
<keyword evidence="1 6" id="KW-0489">Methyltransferase</keyword>
<evidence type="ECO:0000256" key="2">
    <source>
        <dbReference type="ARBA" id="ARBA00022679"/>
    </source>
</evidence>
<dbReference type="PANTHER" id="PTHR45875">
    <property type="entry name" value="METHYLTRANSFERASE N6AMT1"/>
    <property type="match status" value="1"/>
</dbReference>
<evidence type="ECO:0000259" key="5">
    <source>
        <dbReference type="Pfam" id="PF13847"/>
    </source>
</evidence>
<dbReference type="EMBL" id="CP023702">
    <property type="protein sequence ID" value="QEU75554.1"/>
    <property type="molecule type" value="Genomic_DNA"/>
</dbReference>
<evidence type="ECO:0000256" key="4">
    <source>
        <dbReference type="SAM" id="MobiDB-lite"/>
    </source>
</evidence>